<keyword evidence="3" id="KW-1185">Reference proteome</keyword>
<dbReference type="eggNOG" id="COG2334">
    <property type="taxonomic scope" value="Bacteria"/>
</dbReference>
<dbReference type="PROSITE" id="PS50011">
    <property type="entry name" value="PROTEIN_KINASE_DOM"/>
    <property type="match status" value="1"/>
</dbReference>
<dbReference type="SUPFAM" id="SSF56112">
    <property type="entry name" value="Protein kinase-like (PK-like)"/>
    <property type="match status" value="1"/>
</dbReference>
<dbReference type="InterPro" id="IPR000719">
    <property type="entry name" value="Prot_kinase_dom"/>
</dbReference>
<feature type="domain" description="Protein kinase" evidence="1">
    <location>
        <begin position="1"/>
        <end position="114"/>
    </location>
</feature>
<dbReference type="HOGENOM" id="CLU_2118240_0_0_11"/>
<evidence type="ECO:0000313" key="2">
    <source>
        <dbReference type="EMBL" id="BAK37033.1"/>
    </source>
</evidence>
<dbReference type="GO" id="GO:0005524">
    <property type="term" value="F:ATP binding"/>
    <property type="evidence" value="ECO:0007669"/>
    <property type="project" value="InterPro"/>
</dbReference>
<dbReference type="Pfam" id="PF01636">
    <property type="entry name" value="APH"/>
    <property type="match status" value="1"/>
</dbReference>
<gene>
    <name evidence="2" type="ordered locus">MLP_40190</name>
</gene>
<proteinExistence type="predicted"/>
<dbReference type="InterPro" id="IPR002575">
    <property type="entry name" value="Aminoglycoside_PTrfase"/>
</dbReference>
<dbReference type="STRING" id="1032480.MLP_40190"/>
<dbReference type="GO" id="GO:0004672">
    <property type="term" value="F:protein kinase activity"/>
    <property type="evidence" value="ECO:0007669"/>
    <property type="project" value="InterPro"/>
</dbReference>
<sequence>MVHGDYRSANILVNETSIIAVIDFEEARVDHRVVELARSAVLLGTRFHDWGPVPGEVHAGLVEGYESHRPLTPTEMSWWRPLVLWYSLMMAPVAGDPAGWIESALDQLRCKGTH</sequence>
<reference evidence="2 3" key="1">
    <citation type="submission" date="2011-05" db="EMBL/GenBank/DDBJ databases">
        <title>Whole genome sequence of Microlunatus phosphovorus NM-1.</title>
        <authorList>
            <person name="Hosoyama A."/>
            <person name="Sasaki K."/>
            <person name="Harada T."/>
            <person name="Igarashi R."/>
            <person name="Kawakoshi A."/>
            <person name="Sasagawa M."/>
            <person name="Fukada J."/>
            <person name="Nakamura S."/>
            <person name="Katano Y."/>
            <person name="Hanada S."/>
            <person name="Kamagata Y."/>
            <person name="Nakamura N."/>
            <person name="Yamazaki S."/>
            <person name="Fujita N."/>
        </authorList>
    </citation>
    <scope>NUCLEOTIDE SEQUENCE [LARGE SCALE GENOMIC DNA]</scope>
    <source>
        <strain evidence="3">ATCC 700054 / DSM 10555 / JCM 9379 / NBRC 101784 / NCIMB 13414 / VKM Ac-1990 / NM-1</strain>
    </source>
</reference>
<dbReference type="Proteomes" id="UP000007947">
    <property type="component" value="Chromosome"/>
</dbReference>
<accession>F5XR11</accession>
<name>F5XR11_MICPN</name>
<evidence type="ECO:0000313" key="3">
    <source>
        <dbReference type="Proteomes" id="UP000007947"/>
    </source>
</evidence>
<protein>
    <recommendedName>
        <fullName evidence="1">Protein kinase domain-containing protein</fullName>
    </recommendedName>
</protein>
<dbReference type="KEGG" id="mph:MLP_40190"/>
<dbReference type="EMBL" id="AP012204">
    <property type="protein sequence ID" value="BAK37033.1"/>
    <property type="molecule type" value="Genomic_DNA"/>
</dbReference>
<organism evidence="2 3">
    <name type="scientific">Microlunatus phosphovorus (strain ATCC 700054 / DSM 10555 / JCM 9379 / NBRC 101784 / NCIMB 13414 / VKM Ac-1990 / NM-1)</name>
    <dbReference type="NCBI Taxonomy" id="1032480"/>
    <lineage>
        <taxon>Bacteria</taxon>
        <taxon>Bacillati</taxon>
        <taxon>Actinomycetota</taxon>
        <taxon>Actinomycetes</taxon>
        <taxon>Propionibacteriales</taxon>
        <taxon>Propionibacteriaceae</taxon>
        <taxon>Microlunatus</taxon>
    </lineage>
</organism>
<dbReference type="InterPro" id="IPR011009">
    <property type="entry name" value="Kinase-like_dom_sf"/>
</dbReference>
<evidence type="ECO:0000259" key="1">
    <source>
        <dbReference type="PROSITE" id="PS50011"/>
    </source>
</evidence>
<dbReference type="AlphaFoldDB" id="F5XR11"/>
<dbReference type="Gene3D" id="3.90.1200.10">
    <property type="match status" value="1"/>
</dbReference>